<accession>F0TEZ2</accession>
<organism evidence="1 2">
    <name type="scientific">Lactobacillus amylovorus</name>
    <dbReference type="NCBI Taxonomy" id="1604"/>
    <lineage>
        <taxon>Bacteria</taxon>
        <taxon>Bacillati</taxon>
        <taxon>Bacillota</taxon>
        <taxon>Bacilli</taxon>
        <taxon>Lactobacillales</taxon>
        <taxon>Lactobacillaceae</taxon>
        <taxon>Lactobacillus</taxon>
    </lineage>
</organism>
<sequence length="56" mass="6337">MAQEFNTIPETESDKQEAKAREILGSAGKNLVIHSDWKFDNGKNIHVGDNFLTNYN</sequence>
<dbReference type="Proteomes" id="UP000007491">
    <property type="component" value="Chromosome"/>
</dbReference>
<dbReference type="STRING" id="1604.LAC30SC_05710"/>
<gene>
    <name evidence="1" type="ordered locus">LAC30SC_05710</name>
</gene>
<dbReference type="Gene3D" id="2.160.10.10">
    <property type="entry name" value="Hexapeptide repeat proteins"/>
    <property type="match status" value="1"/>
</dbReference>
<name>F0TEZ2_LACAM</name>
<dbReference type="AlphaFoldDB" id="F0TEZ2"/>
<proteinExistence type="predicted"/>
<dbReference type="EMBL" id="CP002559">
    <property type="protein sequence ID" value="ADZ07286.1"/>
    <property type="molecule type" value="Genomic_DNA"/>
</dbReference>
<reference evidence="1 2" key="1">
    <citation type="journal article" date="2011" name="J. Bacteriol.">
        <title>Complete genome sequencing of Lactobacillus acidophilus 30SC, isolated from swine intestine.</title>
        <authorList>
            <person name="Oh S."/>
            <person name="Roh H."/>
            <person name="Ko H.J."/>
            <person name="Kim S."/>
            <person name="Kim K.H."/>
            <person name="Lee S.E."/>
            <person name="Chang I.S."/>
            <person name="Kim S."/>
            <person name="Choi I.G."/>
        </authorList>
    </citation>
    <scope>NUCLEOTIDE SEQUENCE [LARGE SCALE GENOMIC DNA]</scope>
    <source>
        <strain evidence="1 2">30SC</strain>
    </source>
</reference>
<evidence type="ECO:0000313" key="2">
    <source>
        <dbReference type="Proteomes" id="UP000007491"/>
    </source>
</evidence>
<dbReference type="OrthoDB" id="9812571at2"/>
<dbReference type="HOGENOM" id="CLU_3008446_0_0_9"/>
<protein>
    <submittedName>
        <fullName evidence="1">Maltose O-acetyltransferase</fullName>
    </submittedName>
</protein>
<evidence type="ECO:0000313" key="1">
    <source>
        <dbReference type="EMBL" id="ADZ07286.1"/>
    </source>
</evidence>
<dbReference type="KEGG" id="lai:LAC30SC_05710"/>
<reference key="2">
    <citation type="submission" date="2011-02" db="EMBL/GenBank/DDBJ databases">
        <authorList>
            <person name="Roh H."/>
            <person name="Ko H.-J."/>
            <person name="Kim S.-H."/>
            <person name="Choi I.-G."/>
            <person name="Oh S."/>
        </authorList>
    </citation>
    <scope>NUCLEOTIDE SEQUENCE</scope>
    <source>
        <strain>30SC</strain>
    </source>
</reference>